<evidence type="ECO:0000256" key="1">
    <source>
        <dbReference type="SAM" id="MobiDB-lite"/>
    </source>
</evidence>
<dbReference type="CDD" id="cd06193">
    <property type="entry name" value="siderophore_interacting"/>
    <property type="match status" value="1"/>
</dbReference>
<dbReference type="InterPro" id="IPR017927">
    <property type="entry name" value="FAD-bd_FR_type"/>
</dbReference>
<name>A0ABV5XF05_9NOCA</name>
<keyword evidence="4" id="KW-1185">Reference proteome</keyword>
<dbReference type="PROSITE" id="PS51384">
    <property type="entry name" value="FAD_FR"/>
    <property type="match status" value="1"/>
</dbReference>
<evidence type="ECO:0000259" key="2">
    <source>
        <dbReference type="PROSITE" id="PS51384"/>
    </source>
</evidence>
<dbReference type="Pfam" id="PF04954">
    <property type="entry name" value="SIP"/>
    <property type="match status" value="1"/>
</dbReference>
<dbReference type="PANTHER" id="PTHR30157:SF0">
    <property type="entry name" value="NADPH-DEPENDENT FERRIC-CHELATE REDUCTASE"/>
    <property type="match status" value="1"/>
</dbReference>
<feature type="domain" description="FAD-binding FR-type" evidence="2">
    <location>
        <begin position="33"/>
        <end position="138"/>
    </location>
</feature>
<dbReference type="Proteomes" id="UP001589587">
    <property type="component" value="Unassembled WGS sequence"/>
</dbReference>
<dbReference type="Gene3D" id="2.40.30.10">
    <property type="entry name" value="Translation factors"/>
    <property type="match status" value="1"/>
</dbReference>
<dbReference type="PANTHER" id="PTHR30157">
    <property type="entry name" value="FERRIC REDUCTASE, NADPH-DEPENDENT"/>
    <property type="match status" value="1"/>
</dbReference>
<dbReference type="Pfam" id="PF08021">
    <property type="entry name" value="FAD_binding_9"/>
    <property type="match status" value="1"/>
</dbReference>
<gene>
    <name evidence="3" type="ORF">ACFFQ6_15245</name>
</gene>
<dbReference type="InterPro" id="IPR013113">
    <property type="entry name" value="SIP_FAD-bd"/>
</dbReference>
<organism evidence="3 4">
    <name type="scientific">Rhodococcus baikonurensis</name>
    <dbReference type="NCBI Taxonomy" id="172041"/>
    <lineage>
        <taxon>Bacteria</taxon>
        <taxon>Bacillati</taxon>
        <taxon>Actinomycetota</taxon>
        <taxon>Actinomycetes</taxon>
        <taxon>Mycobacteriales</taxon>
        <taxon>Nocardiaceae</taxon>
        <taxon>Rhodococcus</taxon>
        <taxon>Rhodococcus erythropolis group</taxon>
    </lineage>
</organism>
<dbReference type="SUPFAM" id="SSF63380">
    <property type="entry name" value="Riboflavin synthase domain-like"/>
    <property type="match status" value="1"/>
</dbReference>
<dbReference type="InterPro" id="IPR039374">
    <property type="entry name" value="SIP_fam"/>
</dbReference>
<accession>A0ABV5XF05</accession>
<feature type="compositionally biased region" description="Basic and acidic residues" evidence="1">
    <location>
        <begin position="1"/>
        <end position="14"/>
    </location>
</feature>
<dbReference type="EMBL" id="JBHMAS010000034">
    <property type="protein sequence ID" value="MFB9781050.1"/>
    <property type="molecule type" value="Genomic_DNA"/>
</dbReference>
<proteinExistence type="predicted"/>
<dbReference type="InterPro" id="IPR039261">
    <property type="entry name" value="FNR_nucleotide-bd"/>
</dbReference>
<dbReference type="InterPro" id="IPR007037">
    <property type="entry name" value="SIP_rossman_dom"/>
</dbReference>
<protein>
    <submittedName>
        <fullName evidence="3">Siderophore-interacting protein</fullName>
    </submittedName>
</protein>
<sequence>MTTSPRPEEARNEENSSSASVNAPRGEDHDRGLNDVVAVVERVERPTESISRITVHLTSSAEDPNWLRPNVAFRIQLGPKFGDVSRVYTVRTFDASSGSMTFDVVLHGHTSPMMQWAADIRVGDSFSLTGPRPHFLVPEVAGRRVALFADDTAIPALYSILLQWPEGLTGVGWVATGDAGAFAELPVIPGLELHHVEGRLAEHALELENPGDYAVWGAGERDEMRSIRAHFRKTIGLTKDNVVVFGYWKRGVSTTEIDQNRLRNYTSILENGGTLADIDDLAIGI</sequence>
<reference evidence="3 4" key="1">
    <citation type="submission" date="2024-09" db="EMBL/GenBank/DDBJ databases">
        <authorList>
            <person name="Sun Q."/>
            <person name="Mori K."/>
        </authorList>
    </citation>
    <scope>NUCLEOTIDE SEQUENCE [LARGE SCALE GENOMIC DNA]</scope>
    <source>
        <strain evidence="3 4">JCM 11411</strain>
    </source>
</reference>
<evidence type="ECO:0000313" key="4">
    <source>
        <dbReference type="Proteomes" id="UP001589587"/>
    </source>
</evidence>
<dbReference type="Gene3D" id="3.40.50.80">
    <property type="entry name" value="Nucleotide-binding domain of ferredoxin-NADP reductase (FNR) module"/>
    <property type="match status" value="1"/>
</dbReference>
<evidence type="ECO:0000313" key="3">
    <source>
        <dbReference type="EMBL" id="MFB9781050.1"/>
    </source>
</evidence>
<feature type="region of interest" description="Disordered" evidence="1">
    <location>
        <begin position="1"/>
        <end position="33"/>
    </location>
</feature>
<dbReference type="InterPro" id="IPR017938">
    <property type="entry name" value="Riboflavin_synthase-like_b-brl"/>
</dbReference>
<comment type="caution">
    <text evidence="3">The sequence shown here is derived from an EMBL/GenBank/DDBJ whole genome shotgun (WGS) entry which is preliminary data.</text>
</comment>
<dbReference type="RefSeq" id="WP_378374947.1">
    <property type="nucleotide sequence ID" value="NZ_JBHMAS010000034.1"/>
</dbReference>